<reference evidence="1 2" key="1">
    <citation type="submission" date="2011-04" db="EMBL/GenBank/DDBJ databases">
        <authorList>
            <person name="Muzny D."/>
            <person name="Qin X."/>
            <person name="Deng J."/>
            <person name="Jiang H."/>
            <person name="Liu Y."/>
            <person name="Qu J."/>
            <person name="Song X.-Z."/>
            <person name="Zhang L."/>
            <person name="Thornton R."/>
            <person name="Coyle M."/>
            <person name="Francisco L."/>
            <person name="Jackson L."/>
            <person name="Javaid M."/>
            <person name="Korchina V."/>
            <person name="Kovar C."/>
            <person name="Mata R."/>
            <person name="Mathew T."/>
            <person name="Ngo R."/>
            <person name="Nguyen L."/>
            <person name="Nguyen N."/>
            <person name="Okwuonu G."/>
            <person name="Ongeri F."/>
            <person name="Pham C."/>
            <person name="Simmons D."/>
            <person name="Wilczek-Boney K."/>
            <person name="Hale W."/>
            <person name="Jakkamsetti A."/>
            <person name="Pham P."/>
            <person name="Ruth R."/>
            <person name="San Lucas F."/>
            <person name="Warren J."/>
            <person name="Zhang J."/>
            <person name="Zhao Z."/>
            <person name="Zhou C."/>
            <person name="Zhu D."/>
            <person name="Lee S."/>
            <person name="Bess C."/>
            <person name="Blankenburg K."/>
            <person name="Forbes L."/>
            <person name="Fu Q."/>
            <person name="Gubbala S."/>
            <person name="Hirani K."/>
            <person name="Jayaseelan J.C."/>
            <person name="Lara F."/>
            <person name="Munidasa M."/>
            <person name="Palculict T."/>
            <person name="Patil S."/>
            <person name="Pu L.-L."/>
            <person name="Saada N."/>
            <person name="Tang L."/>
            <person name="Weissenberger G."/>
            <person name="Zhu Y."/>
            <person name="Hemphill L."/>
            <person name="Shang Y."/>
            <person name="Youmans B."/>
            <person name="Ayvaz T."/>
            <person name="Ross M."/>
            <person name="Santibanez J."/>
            <person name="Aqrawi P."/>
            <person name="Gross S."/>
            <person name="Joshi V."/>
            <person name="Fowler G."/>
            <person name="Nazareth L."/>
            <person name="Reid J."/>
            <person name="Worley K."/>
            <person name="Petrosino J."/>
            <person name="Highlander S."/>
            <person name="Gibbs R."/>
        </authorList>
    </citation>
    <scope>NUCLEOTIDE SEQUENCE [LARGE SCALE GENOMIC DNA]</scope>
    <source>
        <strain evidence="1 2">DSM 3688</strain>
    </source>
</reference>
<accession>F9D3B1</accession>
<evidence type="ECO:0000313" key="2">
    <source>
        <dbReference type="Proteomes" id="UP000007820"/>
    </source>
</evidence>
<evidence type="ECO:0000313" key="1">
    <source>
        <dbReference type="EMBL" id="EGQ14662.1"/>
    </source>
</evidence>
<sequence>MILNYLNVRYNIRNLYKLRHLLLMIPPEYPVLGINVLVFDCKNTIF</sequence>
<dbReference type="Proteomes" id="UP000007820">
    <property type="component" value="Unassembled WGS sequence"/>
</dbReference>
<comment type="caution">
    <text evidence="1">The sequence shown here is derived from an EMBL/GenBank/DDBJ whole genome shotgun (WGS) entry which is preliminary data.</text>
</comment>
<dbReference type="AlphaFoldDB" id="F9D3B1"/>
<dbReference type="EMBL" id="AFPW01000019">
    <property type="protein sequence ID" value="EGQ14662.1"/>
    <property type="molecule type" value="Genomic_DNA"/>
</dbReference>
<gene>
    <name evidence="1" type="ORF">HMPREF9136_1339</name>
</gene>
<organism evidence="1 2">
    <name type="scientific">Prevotella dentalis (strain ATCC 49559 / DSM 3688 / JCM 13448 / NCTC 12043 / ES 2772)</name>
    <name type="common">Mitsuokella dentalis</name>
    <dbReference type="NCBI Taxonomy" id="908937"/>
    <lineage>
        <taxon>Bacteria</taxon>
        <taxon>Pseudomonadati</taxon>
        <taxon>Bacteroidota</taxon>
        <taxon>Bacteroidia</taxon>
        <taxon>Bacteroidales</taxon>
        <taxon>Prevotellaceae</taxon>
        <taxon>Prevotella</taxon>
    </lineage>
</organism>
<name>F9D3B1_PREDD</name>
<protein>
    <submittedName>
        <fullName evidence="1">Uncharacterized protein</fullName>
    </submittedName>
</protein>
<proteinExistence type="predicted"/>